<name>A0A5D0CNE2_9BACL</name>
<dbReference type="Gene3D" id="6.10.340.10">
    <property type="match status" value="1"/>
</dbReference>
<keyword evidence="3" id="KW-0597">Phosphoprotein</keyword>
<keyword evidence="10" id="KW-1185">Reference proteome</keyword>
<dbReference type="InterPro" id="IPR010559">
    <property type="entry name" value="Sig_transdc_His_kin_internal"/>
</dbReference>
<evidence type="ECO:0000259" key="8">
    <source>
        <dbReference type="PROSITE" id="PS50885"/>
    </source>
</evidence>
<dbReference type="CDD" id="cd06225">
    <property type="entry name" value="HAMP"/>
    <property type="match status" value="1"/>
</dbReference>
<dbReference type="AlphaFoldDB" id="A0A5D0CNE2"/>
<evidence type="ECO:0000313" key="10">
    <source>
        <dbReference type="Proteomes" id="UP000325218"/>
    </source>
</evidence>
<organism evidence="9 10">
    <name type="scientific">Paenibacillus faecis</name>
    <dbReference type="NCBI Taxonomy" id="862114"/>
    <lineage>
        <taxon>Bacteria</taxon>
        <taxon>Bacillati</taxon>
        <taxon>Bacillota</taxon>
        <taxon>Bacilli</taxon>
        <taxon>Bacillales</taxon>
        <taxon>Paenibacillaceae</taxon>
        <taxon>Paenibacillus</taxon>
    </lineage>
</organism>
<comment type="subcellular location">
    <subcellularLocation>
        <location evidence="1">Cell membrane</location>
        <topology evidence="1">Multi-pass membrane protein</topology>
    </subcellularLocation>
</comment>
<dbReference type="EMBL" id="VSDO01000004">
    <property type="protein sequence ID" value="TYA11436.1"/>
    <property type="molecule type" value="Genomic_DNA"/>
</dbReference>
<dbReference type="Pfam" id="PF06580">
    <property type="entry name" value="His_kinase"/>
    <property type="match status" value="1"/>
</dbReference>
<dbReference type="SMART" id="SM00304">
    <property type="entry name" value="HAMP"/>
    <property type="match status" value="1"/>
</dbReference>
<keyword evidence="2" id="KW-1003">Cell membrane</keyword>
<evidence type="ECO:0000256" key="6">
    <source>
        <dbReference type="ARBA" id="ARBA00023136"/>
    </source>
</evidence>
<reference evidence="9 10" key="1">
    <citation type="submission" date="2019-08" db="EMBL/GenBank/DDBJ databases">
        <title>Genome sequencing of Paenibacillus faecis DSM 23593(T).</title>
        <authorList>
            <person name="Kook J.-K."/>
            <person name="Park S.-N."/>
            <person name="Lim Y.K."/>
        </authorList>
    </citation>
    <scope>NUCLEOTIDE SEQUENCE [LARGE SCALE GENOMIC DNA]</scope>
    <source>
        <strain evidence="9 10">DSM 23593</strain>
    </source>
</reference>
<dbReference type="Proteomes" id="UP000325218">
    <property type="component" value="Unassembled WGS sequence"/>
</dbReference>
<dbReference type="OrthoDB" id="9776552at2"/>
<dbReference type="Pfam" id="PF00672">
    <property type="entry name" value="HAMP"/>
    <property type="match status" value="1"/>
</dbReference>
<gene>
    <name evidence="9" type="ORF">FRY98_20035</name>
</gene>
<evidence type="ECO:0000256" key="4">
    <source>
        <dbReference type="ARBA" id="ARBA00022679"/>
    </source>
</evidence>
<keyword evidence="6 7" id="KW-0472">Membrane</keyword>
<dbReference type="InterPro" id="IPR036890">
    <property type="entry name" value="HATPase_C_sf"/>
</dbReference>
<dbReference type="PANTHER" id="PTHR34220:SF7">
    <property type="entry name" value="SENSOR HISTIDINE KINASE YPDA"/>
    <property type="match status" value="1"/>
</dbReference>
<dbReference type="PROSITE" id="PS50885">
    <property type="entry name" value="HAMP"/>
    <property type="match status" value="1"/>
</dbReference>
<dbReference type="InterPro" id="IPR003660">
    <property type="entry name" value="HAMP_dom"/>
</dbReference>
<dbReference type="Gene3D" id="3.30.565.10">
    <property type="entry name" value="Histidine kinase-like ATPase, C-terminal domain"/>
    <property type="match status" value="1"/>
</dbReference>
<dbReference type="GO" id="GO:0005886">
    <property type="term" value="C:plasma membrane"/>
    <property type="evidence" value="ECO:0007669"/>
    <property type="project" value="UniProtKB-SubCell"/>
</dbReference>
<dbReference type="PANTHER" id="PTHR34220">
    <property type="entry name" value="SENSOR HISTIDINE KINASE YPDA"/>
    <property type="match status" value="1"/>
</dbReference>
<proteinExistence type="predicted"/>
<dbReference type="Pfam" id="PF02518">
    <property type="entry name" value="HATPase_c"/>
    <property type="match status" value="1"/>
</dbReference>
<protein>
    <submittedName>
        <fullName evidence="9">HAMP domain-containing protein</fullName>
    </submittedName>
</protein>
<feature type="transmembrane region" description="Helical" evidence="7">
    <location>
        <begin position="25"/>
        <end position="45"/>
    </location>
</feature>
<keyword evidence="5" id="KW-0418">Kinase</keyword>
<evidence type="ECO:0000256" key="1">
    <source>
        <dbReference type="ARBA" id="ARBA00004651"/>
    </source>
</evidence>
<dbReference type="SUPFAM" id="SSF55874">
    <property type="entry name" value="ATPase domain of HSP90 chaperone/DNA topoisomerase II/histidine kinase"/>
    <property type="match status" value="1"/>
</dbReference>
<evidence type="ECO:0000256" key="3">
    <source>
        <dbReference type="ARBA" id="ARBA00022553"/>
    </source>
</evidence>
<evidence type="ECO:0000256" key="2">
    <source>
        <dbReference type="ARBA" id="ARBA00022475"/>
    </source>
</evidence>
<evidence type="ECO:0000313" key="9">
    <source>
        <dbReference type="EMBL" id="TYA11436.1"/>
    </source>
</evidence>
<dbReference type="InterPro" id="IPR003594">
    <property type="entry name" value="HATPase_dom"/>
</dbReference>
<dbReference type="InterPro" id="IPR050640">
    <property type="entry name" value="Bact_2-comp_sensor_kinase"/>
</dbReference>
<keyword evidence="4" id="KW-0808">Transferase</keyword>
<dbReference type="RefSeq" id="WP_148455267.1">
    <property type="nucleotide sequence ID" value="NZ_VSDO01000004.1"/>
</dbReference>
<dbReference type="GO" id="GO:0000155">
    <property type="term" value="F:phosphorelay sensor kinase activity"/>
    <property type="evidence" value="ECO:0007669"/>
    <property type="project" value="InterPro"/>
</dbReference>
<sequence length="636" mass="72391">MKQRIRSGLAPLLYWLGKRSMQSRLVAAYIAVFLIPSIGVSNILFNQIHENYIEDALRKSQFTIELEKTQIQKQIDAMELAAQVSISNPKVMEYLNLDHEPGTGELIAWDREVFAGFSLIQINTPQIVHWRLFTDNPLIHEIWPTVFRESRIQNEHWYNTVNGLDGGLLWVFQKTDKDIMKRFTSEPTENEPKISLFREIREENHIGIVGVEMLLKDFAPRVYTDISNYESQMLLVDGNGELYLDPGQYLAGSDKLLQQKIRELLQGELGTREGEIRFQLDGKSYLITVSPVERIDASLVNVVSLEGALDGISKSKRQIIAANIGLIALLSVITYFLNSFILKNLRRLTEAMKRVRRGEFHTPIPQIKGSGEVGELAHHFNKLIQTINELIAQGIRKQALTKEAELRTLHNQIDSHFLYNTLENIKMLAEMEGQRAISDALTSLGGMMRYNFKWSGEYVKLRDELRHIENYTEVMNIRFDEPIVLKVEVPESLLELEVLKMSLQPIVENAVKHAWTGEEQEEREISIRATDWGDGDVRICVTDNGQGLEPEALDRLNAVLGLAGVRAKVPGSFGPEPKDRGIGLRNVQERVRMFFGPRYGLEVFSERGVNTNVVMIIPKVLLTGGEGKHGQIVDRR</sequence>
<feature type="transmembrane region" description="Helical" evidence="7">
    <location>
        <begin position="319"/>
        <end position="337"/>
    </location>
</feature>
<feature type="domain" description="HAMP" evidence="8">
    <location>
        <begin position="339"/>
        <end position="392"/>
    </location>
</feature>
<comment type="caution">
    <text evidence="9">The sequence shown here is derived from an EMBL/GenBank/DDBJ whole genome shotgun (WGS) entry which is preliminary data.</text>
</comment>
<keyword evidence="7" id="KW-0812">Transmembrane</keyword>
<dbReference type="SUPFAM" id="SSF158472">
    <property type="entry name" value="HAMP domain-like"/>
    <property type="match status" value="1"/>
</dbReference>
<keyword evidence="7" id="KW-1133">Transmembrane helix</keyword>
<accession>A0A5D0CNE2</accession>
<evidence type="ECO:0000256" key="5">
    <source>
        <dbReference type="ARBA" id="ARBA00022777"/>
    </source>
</evidence>
<evidence type="ECO:0000256" key="7">
    <source>
        <dbReference type="SAM" id="Phobius"/>
    </source>
</evidence>